<keyword evidence="6 8" id="KW-0472">Membrane</keyword>
<keyword evidence="3 8" id="KW-0812">Transmembrane</keyword>
<evidence type="ECO:0000256" key="2">
    <source>
        <dbReference type="ARBA" id="ARBA00022475"/>
    </source>
</evidence>
<dbReference type="Gene3D" id="6.10.340.10">
    <property type="match status" value="1"/>
</dbReference>
<dbReference type="SMART" id="SM00304">
    <property type="entry name" value="HAMP"/>
    <property type="match status" value="1"/>
</dbReference>
<dbReference type="InterPro" id="IPR033479">
    <property type="entry name" value="dCache_1"/>
</dbReference>
<dbReference type="InterPro" id="IPR001932">
    <property type="entry name" value="PPM-type_phosphatase-like_dom"/>
</dbReference>
<dbReference type="GO" id="GO:0016791">
    <property type="term" value="F:phosphatase activity"/>
    <property type="evidence" value="ECO:0007669"/>
    <property type="project" value="TreeGrafter"/>
</dbReference>
<dbReference type="Pfam" id="PF07228">
    <property type="entry name" value="SpoIIE"/>
    <property type="match status" value="1"/>
</dbReference>
<evidence type="ECO:0000256" key="8">
    <source>
        <dbReference type="SAM" id="Phobius"/>
    </source>
</evidence>
<dbReference type="GO" id="GO:0007165">
    <property type="term" value="P:signal transduction"/>
    <property type="evidence" value="ECO:0007669"/>
    <property type="project" value="InterPro"/>
</dbReference>
<dbReference type="Proteomes" id="UP000481033">
    <property type="component" value="Unassembled WGS sequence"/>
</dbReference>
<keyword evidence="5 8" id="KW-1133">Transmembrane helix</keyword>
<dbReference type="EMBL" id="QXHD01000004">
    <property type="protein sequence ID" value="NEZ55164.1"/>
    <property type="molecule type" value="Genomic_DNA"/>
</dbReference>
<dbReference type="AlphaFoldDB" id="A0A6M0RG04"/>
<dbReference type="PROSITE" id="PS50885">
    <property type="entry name" value="HAMP"/>
    <property type="match status" value="1"/>
</dbReference>
<comment type="caution">
    <text evidence="10">The sequence shown here is derived from an EMBL/GenBank/DDBJ whole genome shotgun (WGS) entry which is preliminary data.</text>
</comment>
<dbReference type="SMART" id="SM00331">
    <property type="entry name" value="PP2C_SIG"/>
    <property type="match status" value="1"/>
</dbReference>
<dbReference type="CDD" id="cd06225">
    <property type="entry name" value="HAMP"/>
    <property type="match status" value="1"/>
</dbReference>
<dbReference type="InterPro" id="IPR036457">
    <property type="entry name" value="PPM-type-like_dom_sf"/>
</dbReference>
<reference evidence="10 11" key="1">
    <citation type="journal article" date="2020" name="Microb. Ecol.">
        <title>Ecogenomics of the Marine Benthic Filamentous Cyanobacterium Adonisia.</title>
        <authorList>
            <person name="Walter J.M."/>
            <person name="Coutinho F.H."/>
            <person name="Leomil L."/>
            <person name="Hargreaves P.I."/>
            <person name="Campeao M.E."/>
            <person name="Vieira V.V."/>
            <person name="Silva B.S."/>
            <person name="Fistarol G.O."/>
            <person name="Salomon P.S."/>
            <person name="Sawabe T."/>
            <person name="Mino S."/>
            <person name="Hosokawa M."/>
            <person name="Miyashita H."/>
            <person name="Maruyama F."/>
            <person name="van Verk M.C."/>
            <person name="Dutilh B.E."/>
            <person name="Thompson C.C."/>
            <person name="Thompson F.L."/>
        </authorList>
    </citation>
    <scope>NUCLEOTIDE SEQUENCE [LARGE SCALE GENOMIC DNA]</scope>
    <source>
        <strain evidence="10 11">CCMR0081</strain>
    </source>
</reference>
<dbReference type="PANTHER" id="PTHR43156">
    <property type="entry name" value="STAGE II SPORULATION PROTEIN E-RELATED"/>
    <property type="match status" value="1"/>
</dbReference>
<evidence type="ECO:0000256" key="1">
    <source>
        <dbReference type="ARBA" id="ARBA00004651"/>
    </source>
</evidence>
<organism evidence="10 11">
    <name type="scientific">Adonisia turfae CCMR0081</name>
    <dbReference type="NCBI Taxonomy" id="2292702"/>
    <lineage>
        <taxon>Bacteria</taxon>
        <taxon>Bacillati</taxon>
        <taxon>Cyanobacteriota</taxon>
        <taxon>Adonisia</taxon>
        <taxon>Adonisia turfae</taxon>
    </lineage>
</organism>
<keyword evidence="4" id="KW-0378">Hydrolase</keyword>
<protein>
    <submittedName>
        <fullName evidence="10">HAMP domain-containing protein</fullName>
    </submittedName>
</protein>
<feature type="domain" description="HAMP" evidence="9">
    <location>
        <begin position="374"/>
        <end position="432"/>
    </location>
</feature>
<keyword evidence="7" id="KW-0175">Coiled coil</keyword>
<dbReference type="CDD" id="cd18774">
    <property type="entry name" value="PDC2_HK_sensor"/>
    <property type="match status" value="1"/>
</dbReference>
<gene>
    <name evidence="10" type="ORF">DXZ20_05620</name>
</gene>
<feature type="transmembrane region" description="Helical" evidence="8">
    <location>
        <begin position="20"/>
        <end position="40"/>
    </location>
</feature>
<accession>A0A6M0RG04</accession>
<sequence length="712" mass="79760">MKRLFSGLPSDFRIPMRRILVVPFVLQICATVGLVGYLSFRNSQQAVQDLTSQLRTEVSARIQRELQGYFETPHEINRLNSTALIHGVIDVTTATRGEAQLYQQMKIAPNVAFVYCGNNRGDFFGVLRDPEDGSLQLSYSNAATKAKRQYYTLNVRGQRTYFLRQLKTIFDARQRPWYRSATQAQQPVWTDIYIAFTTGLPNITAALPVYDRAGQRLLGVCAADVVLPEEFRDFLRDLDIGKSGQAFVVDREGRLISSSADEPLMLGDEEDPQFLQAVDSQDPLVQGTTQHIEKRFGSLQEISRSQQLNFKLHRQRHFVQVLPFRDGRGLDWLIVVAIPEADFMGQIYANNRNTIALTLLALGVAVGVGLLITRWLTQPVLRITQASKAIASGDLKHGELRLSDSETGPIRELRTLAYSFDSMASQLRTSFETLEDKVKERTAELANANAQISTLNDKLKAENLRMGAEIDVVRQIQQMILPKAEELKNVDGLDIVGFMEPADEVGGDYYDVLETEGIVTLGIGDVTGHGLESGMLMLMTQTAVRTLKEIQEHDPIKFLETVNSTIYQNVQRMDSEKNLTLAILNYSDGYVSISGQHEEILIVRVDSTVESIDTMDLGMPIGLDDDIGGFISYVKVQLQPGDGIVLYTDGIPEAYNSHKKQYGMPRLRQVISQSWHGSTAEDVQRAIINDVKAFIGEQKIFDDITLLVLKQQ</sequence>
<name>A0A6M0RG04_9CYAN</name>
<dbReference type="RefSeq" id="WP_163696921.1">
    <property type="nucleotide sequence ID" value="NZ_QXHD01000004.1"/>
</dbReference>
<dbReference type="CDD" id="cd12913">
    <property type="entry name" value="PDC1_MCP_like"/>
    <property type="match status" value="1"/>
</dbReference>
<comment type="subcellular location">
    <subcellularLocation>
        <location evidence="1">Cell membrane</location>
        <topology evidence="1">Multi-pass membrane protein</topology>
    </subcellularLocation>
</comment>
<evidence type="ECO:0000256" key="3">
    <source>
        <dbReference type="ARBA" id="ARBA00022692"/>
    </source>
</evidence>
<evidence type="ECO:0000256" key="7">
    <source>
        <dbReference type="SAM" id="Coils"/>
    </source>
</evidence>
<keyword evidence="2" id="KW-1003">Cell membrane</keyword>
<feature type="coiled-coil region" evidence="7">
    <location>
        <begin position="431"/>
        <end position="465"/>
    </location>
</feature>
<evidence type="ECO:0000256" key="6">
    <source>
        <dbReference type="ARBA" id="ARBA00023136"/>
    </source>
</evidence>
<dbReference type="InterPro" id="IPR029151">
    <property type="entry name" value="Sensor-like_sf"/>
</dbReference>
<evidence type="ECO:0000256" key="4">
    <source>
        <dbReference type="ARBA" id="ARBA00022801"/>
    </source>
</evidence>
<dbReference type="Gene3D" id="3.30.450.20">
    <property type="entry name" value="PAS domain"/>
    <property type="match status" value="1"/>
</dbReference>
<evidence type="ECO:0000313" key="10">
    <source>
        <dbReference type="EMBL" id="NEZ55164.1"/>
    </source>
</evidence>
<dbReference type="PANTHER" id="PTHR43156:SF2">
    <property type="entry name" value="STAGE II SPORULATION PROTEIN E"/>
    <property type="match status" value="1"/>
</dbReference>
<dbReference type="GO" id="GO:0005886">
    <property type="term" value="C:plasma membrane"/>
    <property type="evidence" value="ECO:0007669"/>
    <property type="project" value="UniProtKB-SubCell"/>
</dbReference>
<evidence type="ECO:0000313" key="11">
    <source>
        <dbReference type="Proteomes" id="UP000481033"/>
    </source>
</evidence>
<dbReference type="Gene3D" id="3.60.40.10">
    <property type="entry name" value="PPM-type phosphatase domain"/>
    <property type="match status" value="1"/>
</dbReference>
<evidence type="ECO:0000259" key="9">
    <source>
        <dbReference type="PROSITE" id="PS50885"/>
    </source>
</evidence>
<dbReference type="Pfam" id="PF02743">
    <property type="entry name" value="dCache_1"/>
    <property type="match status" value="1"/>
</dbReference>
<feature type="transmembrane region" description="Helical" evidence="8">
    <location>
        <begin position="355"/>
        <end position="376"/>
    </location>
</feature>
<dbReference type="Pfam" id="PF00672">
    <property type="entry name" value="HAMP"/>
    <property type="match status" value="1"/>
</dbReference>
<dbReference type="InterPro" id="IPR003660">
    <property type="entry name" value="HAMP_dom"/>
</dbReference>
<dbReference type="SUPFAM" id="SSF103190">
    <property type="entry name" value="Sensory domain-like"/>
    <property type="match status" value="1"/>
</dbReference>
<proteinExistence type="predicted"/>
<evidence type="ECO:0000256" key="5">
    <source>
        <dbReference type="ARBA" id="ARBA00022989"/>
    </source>
</evidence>
<keyword evidence="11" id="KW-1185">Reference proteome</keyword>
<dbReference type="InterPro" id="IPR052016">
    <property type="entry name" value="Bact_Sigma-Reg"/>
</dbReference>